<dbReference type="PROSITE" id="PS00455">
    <property type="entry name" value="AMP_BINDING"/>
    <property type="match status" value="1"/>
</dbReference>
<protein>
    <submittedName>
        <fullName evidence="4">AMP-binding protein</fullName>
    </submittedName>
</protein>
<dbReference type="Pfam" id="PF00501">
    <property type="entry name" value="AMP-binding"/>
    <property type="match status" value="1"/>
</dbReference>
<dbReference type="InterPro" id="IPR045851">
    <property type="entry name" value="AMP-bd_C_sf"/>
</dbReference>
<evidence type="ECO:0000259" key="3">
    <source>
        <dbReference type="Pfam" id="PF13193"/>
    </source>
</evidence>
<proteinExistence type="inferred from homology"/>
<evidence type="ECO:0000313" key="5">
    <source>
        <dbReference type="Proteomes" id="UP000662914"/>
    </source>
</evidence>
<name>A0A809S7A1_9PROT</name>
<dbReference type="PANTHER" id="PTHR43201:SF8">
    <property type="entry name" value="ACYL-COA SYNTHETASE FAMILY MEMBER 3"/>
    <property type="match status" value="1"/>
</dbReference>
<sequence length="500" mass="54356">MNLYDLLASRFPAEGEAPCLILPDGRRLSYAELESQSARYGALLAEAGLKPGDRVAAQVEKSAEALLLYLGCLRAGCVFLPLNPAYTRGEVAYFLDDARPGLFVCTPERLEEAQELAWACRLPRVHDLGARGEGSLAAAAAQMPARFATVERADGDLASIVYTSGTTGRSKGAMLTHRNLAANALVLHKYWGFRPGDVLLHMLPTFHVHGLFVATHCALLNGSPMLFEPKFDAARALRLMQAATVFMGVPTYYTRLLQERGLTREAVAHMRLFISGSAPLLPETFAEFRERTGQSILERYGMTEGGMFTSNPLEGERRGGTVGFPLPGTEVRVVDDSDRPLPAGEIGHIQVRGENVFAGYWRMPEKTREEFTPEGYFRTGDLGRFDADGYLAIIGRDKDLIITGGLNVYPKEIEEAIDALPGVAESAVIGLPHSDFGEAVTAVVVRGKASATTSGEAIIAELKGRLAGFKVPKAVLFVDELPRNAMGKVQKNLLRQRFSA</sequence>
<dbReference type="PANTHER" id="PTHR43201">
    <property type="entry name" value="ACYL-COA SYNTHETASE"/>
    <property type="match status" value="1"/>
</dbReference>
<dbReference type="Gene3D" id="3.40.50.12780">
    <property type="entry name" value="N-terminal domain of ligase-like"/>
    <property type="match status" value="1"/>
</dbReference>
<comment type="similarity">
    <text evidence="1">Belongs to the ATP-dependent AMP-binding enzyme family.</text>
</comment>
<feature type="domain" description="AMP-binding enzyme C-terminal" evidence="3">
    <location>
        <begin position="412"/>
        <end position="488"/>
    </location>
</feature>
<dbReference type="NCBIfam" id="NF005702">
    <property type="entry name" value="PRK07514.1"/>
    <property type="match status" value="1"/>
</dbReference>
<evidence type="ECO:0000313" key="4">
    <source>
        <dbReference type="EMBL" id="BBO22151.1"/>
    </source>
</evidence>
<dbReference type="EMBL" id="AP021857">
    <property type="protein sequence ID" value="BBO22151.1"/>
    <property type="molecule type" value="Genomic_DNA"/>
</dbReference>
<evidence type="ECO:0000259" key="2">
    <source>
        <dbReference type="Pfam" id="PF00501"/>
    </source>
</evidence>
<accession>A0A809S7A1</accession>
<dbReference type="SUPFAM" id="SSF56801">
    <property type="entry name" value="Acetyl-CoA synthetase-like"/>
    <property type="match status" value="1"/>
</dbReference>
<reference evidence="4" key="1">
    <citation type="journal article" name="DNA Res.">
        <title>The physiological potential of anammox bacteria as revealed by their core genome structure.</title>
        <authorList>
            <person name="Okubo T."/>
            <person name="Toyoda A."/>
            <person name="Fukuhara K."/>
            <person name="Uchiyama I."/>
            <person name="Harigaya Y."/>
            <person name="Kuroiwa M."/>
            <person name="Suzuki T."/>
            <person name="Murakami Y."/>
            <person name="Suwa Y."/>
            <person name="Takami H."/>
        </authorList>
    </citation>
    <scope>NUCLEOTIDE SEQUENCE</scope>
    <source>
        <strain evidence="4">317325-3</strain>
    </source>
</reference>
<dbReference type="InterPro" id="IPR020845">
    <property type="entry name" value="AMP-binding_CS"/>
</dbReference>
<dbReference type="InterPro" id="IPR042099">
    <property type="entry name" value="ANL_N_sf"/>
</dbReference>
<dbReference type="Pfam" id="PF13193">
    <property type="entry name" value="AMP-binding_C"/>
    <property type="match status" value="1"/>
</dbReference>
<dbReference type="Proteomes" id="UP000662914">
    <property type="component" value="Chromosome"/>
</dbReference>
<dbReference type="GO" id="GO:0031956">
    <property type="term" value="F:medium-chain fatty acid-CoA ligase activity"/>
    <property type="evidence" value="ECO:0007669"/>
    <property type="project" value="TreeGrafter"/>
</dbReference>
<dbReference type="InterPro" id="IPR025110">
    <property type="entry name" value="AMP-bd_C"/>
</dbReference>
<dbReference type="GO" id="GO:0006631">
    <property type="term" value="P:fatty acid metabolic process"/>
    <property type="evidence" value="ECO:0007669"/>
    <property type="project" value="TreeGrafter"/>
</dbReference>
<gene>
    <name evidence="4" type="ORF">DSYM_28500</name>
</gene>
<organism evidence="4 5">
    <name type="scientific">Candidatus Desulfobacillus denitrificans</name>
    <dbReference type="NCBI Taxonomy" id="2608985"/>
    <lineage>
        <taxon>Bacteria</taxon>
        <taxon>Pseudomonadati</taxon>
        <taxon>Pseudomonadota</taxon>
        <taxon>Betaproteobacteria</taxon>
        <taxon>Candidatus Desulfobacillus</taxon>
    </lineage>
</organism>
<feature type="domain" description="AMP-dependent synthetase/ligase" evidence="2">
    <location>
        <begin position="15"/>
        <end position="361"/>
    </location>
</feature>
<dbReference type="KEGG" id="ddz:DSYM_28500"/>
<dbReference type="CDD" id="cd05941">
    <property type="entry name" value="MCS"/>
    <property type="match status" value="1"/>
</dbReference>
<dbReference type="AlphaFoldDB" id="A0A809S7A1"/>
<evidence type="ECO:0000256" key="1">
    <source>
        <dbReference type="ARBA" id="ARBA00006432"/>
    </source>
</evidence>
<dbReference type="Gene3D" id="3.30.300.30">
    <property type="match status" value="1"/>
</dbReference>
<dbReference type="InterPro" id="IPR000873">
    <property type="entry name" value="AMP-dep_synth/lig_dom"/>
</dbReference>